<dbReference type="SUPFAM" id="SSF53335">
    <property type="entry name" value="S-adenosyl-L-methionine-dependent methyltransferases"/>
    <property type="match status" value="1"/>
</dbReference>
<dbReference type="Gene3D" id="1.20.1250.20">
    <property type="entry name" value="MFS general substrate transporter like domains"/>
    <property type="match status" value="1"/>
</dbReference>
<dbReference type="InterPro" id="IPR030374">
    <property type="entry name" value="PABS"/>
</dbReference>
<dbReference type="InterPro" id="IPR001045">
    <property type="entry name" value="Spermi_synthase"/>
</dbReference>
<evidence type="ECO:0000256" key="3">
    <source>
        <dbReference type="SAM" id="Phobius"/>
    </source>
</evidence>
<feature type="transmembrane region" description="Helical" evidence="3">
    <location>
        <begin position="389"/>
        <end position="411"/>
    </location>
</feature>
<name>A0A3B1BD75_9ZZZZ</name>
<feature type="transmembrane region" description="Helical" evidence="3">
    <location>
        <begin position="21"/>
        <end position="42"/>
    </location>
</feature>
<evidence type="ECO:0000256" key="2">
    <source>
        <dbReference type="ARBA" id="ARBA00022679"/>
    </source>
</evidence>
<dbReference type="Gene3D" id="3.40.50.150">
    <property type="entry name" value="Vaccinia Virus protein VP39"/>
    <property type="match status" value="1"/>
</dbReference>
<feature type="transmembrane region" description="Helical" evidence="3">
    <location>
        <begin position="195"/>
        <end position="216"/>
    </location>
</feature>
<evidence type="ECO:0000256" key="1">
    <source>
        <dbReference type="ARBA" id="ARBA00007867"/>
    </source>
</evidence>
<dbReference type="GO" id="GO:0004766">
    <property type="term" value="F:spermidine synthase activity"/>
    <property type="evidence" value="ECO:0007669"/>
    <property type="project" value="UniProtKB-EC"/>
</dbReference>
<feature type="transmembrane region" description="Helical" evidence="3">
    <location>
        <begin position="304"/>
        <end position="327"/>
    </location>
</feature>
<feature type="transmembrane region" description="Helical" evidence="3">
    <location>
        <begin position="85"/>
        <end position="105"/>
    </location>
</feature>
<gene>
    <name evidence="5" type="ORF">MNBD_GAMMA26-1913</name>
</gene>
<reference evidence="5" key="1">
    <citation type="submission" date="2018-06" db="EMBL/GenBank/DDBJ databases">
        <authorList>
            <person name="Zhirakovskaya E."/>
        </authorList>
    </citation>
    <scope>NUCLEOTIDE SEQUENCE</scope>
</reference>
<dbReference type="GO" id="GO:0005829">
    <property type="term" value="C:cytosol"/>
    <property type="evidence" value="ECO:0007669"/>
    <property type="project" value="TreeGrafter"/>
</dbReference>
<feature type="transmembrane region" description="Helical" evidence="3">
    <location>
        <begin position="236"/>
        <end position="259"/>
    </location>
</feature>
<feature type="transmembrane region" description="Helical" evidence="3">
    <location>
        <begin position="447"/>
        <end position="464"/>
    </location>
</feature>
<feature type="transmembrane region" description="Helical" evidence="3">
    <location>
        <begin position="347"/>
        <end position="369"/>
    </location>
</feature>
<feature type="domain" description="PABS" evidence="4">
    <location>
        <begin position="527"/>
        <end position="705"/>
    </location>
</feature>
<dbReference type="CDD" id="cd02440">
    <property type="entry name" value="AdoMet_MTases"/>
    <property type="match status" value="1"/>
</dbReference>
<dbReference type="AlphaFoldDB" id="A0A3B1BD75"/>
<feature type="transmembrane region" description="Helical" evidence="3">
    <location>
        <begin position="417"/>
        <end position="435"/>
    </location>
</feature>
<keyword evidence="3" id="KW-1133">Transmembrane helix</keyword>
<protein>
    <submittedName>
        <fullName evidence="5">Spermidine synthase</fullName>
        <ecNumber evidence="5">2.5.1.16</ecNumber>
    </submittedName>
</protein>
<dbReference type="EC" id="2.5.1.16" evidence="5"/>
<dbReference type="PANTHER" id="PTHR11558">
    <property type="entry name" value="SPERMIDINE/SPERMINE SYNTHASE"/>
    <property type="match status" value="1"/>
</dbReference>
<feature type="transmembrane region" description="Helical" evidence="3">
    <location>
        <begin position="168"/>
        <end position="189"/>
    </location>
</feature>
<dbReference type="EMBL" id="UOFX01000058">
    <property type="protein sequence ID" value="VAX09953.1"/>
    <property type="molecule type" value="Genomic_DNA"/>
</dbReference>
<feature type="transmembrane region" description="Helical" evidence="3">
    <location>
        <begin position="54"/>
        <end position="73"/>
    </location>
</feature>
<evidence type="ECO:0000259" key="4">
    <source>
        <dbReference type="PROSITE" id="PS51006"/>
    </source>
</evidence>
<dbReference type="NCBIfam" id="NF037959">
    <property type="entry name" value="MFS_SpdSyn"/>
    <property type="match status" value="2"/>
</dbReference>
<dbReference type="InterPro" id="IPR029063">
    <property type="entry name" value="SAM-dependent_MTases_sf"/>
</dbReference>
<dbReference type="InterPro" id="IPR036259">
    <property type="entry name" value="MFS_trans_sf"/>
</dbReference>
<keyword evidence="3" id="KW-0812">Transmembrane</keyword>
<comment type="similarity">
    <text evidence="1">Belongs to the spermidine/spermine synthase family.</text>
</comment>
<feature type="transmembrane region" description="Helical" evidence="3">
    <location>
        <begin position="271"/>
        <end position="292"/>
    </location>
</feature>
<dbReference type="GO" id="GO:0008295">
    <property type="term" value="P:spermidine biosynthetic process"/>
    <property type="evidence" value="ECO:0007669"/>
    <property type="project" value="TreeGrafter"/>
</dbReference>
<keyword evidence="2 5" id="KW-0808">Transferase</keyword>
<dbReference type="PANTHER" id="PTHR11558:SF11">
    <property type="entry name" value="SPERMIDINE SYNTHASE"/>
    <property type="match status" value="1"/>
</dbReference>
<dbReference type="PROSITE" id="PS51006">
    <property type="entry name" value="PABS_2"/>
    <property type="match status" value="1"/>
</dbReference>
<evidence type="ECO:0000313" key="5">
    <source>
        <dbReference type="EMBL" id="VAX09953.1"/>
    </source>
</evidence>
<sequence length="776" mass="85193">MVPSNSSNAASRRYQASTASVYLIFTASGAAALVYQVIWARWLGLIFGNTATSISIVLASFMLGLALGSYLIGKRLHTIKNPMIIYAYLELGIGLFAICFPILAVATDWLYSLIISAETPLAVSLLVRALFAFGLLLIPTTFMGATLPLLTDFFRRDPRHTNNWKVGLLYAANTIGAAVGTIVASFILIEMIGVRYTALCAAGLNFLVAILGFRFARLTTLRATTKPSEKRLPLSIMGKTALVVLAVSGAIALGSEVLWTRVLEILMGSSTYAFATILVVYLIGIAAGSWLMSLAVPRLKSLGIWLAGMQISMGCWTIIAITLFTVLAEHIAQQRWEYISLPETLSYYLWAACLLLPMALFSGATFPLATRLIQPQHEDAEGTLIARAYTWNTVGALLGSLIAGFVIAVLFDYFQSIYLLVIFYGMVGLAAMFMAVKSPTEPRNRMVASGLAILAVGITVYGITEAADSNRFAERIRIISDDRSEISFHKTGLQGVTSVIRERGEKLGYSLVVNGTGMTVKVTDTKMMSHLPMLLHPSPDDTLVICFGMGTTFRSAITYGKNVTVVELVAEVLDAFEQFYDDAERVRAYKNGRMIVNDGRNYLRLTEDKYDVITVDPPPPIDGRGVTNLYSKEFIELAKSRLKKGGIMAHWIPAVGSSSGVDDLETVNMLMKTFNSVFPYTAIKPSLNAVGTHVLGSMEPIVATKEILNQHLSRAAVALDIMEWQPVPISFFAQLEPMPQFGAETPILTDDRPYLEFNMIRYWKAGLKEQYPLVYW</sequence>
<proteinExistence type="inferred from homology"/>
<feature type="transmembrane region" description="Helical" evidence="3">
    <location>
        <begin position="125"/>
        <end position="147"/>
    </location>
</feature>
<organism evidence="5">
    <name type="scientific">hydrothermal vent metagenome</name>
    <dbReference type="NCBI Taxonomy" id="652676"/>
    <lineage>
        <taxon>unclassified sequences</taxon>
        <taxon>metagenomes</taxon>
        <taxon>ecological metagenomes</taxon>
    </lineage>
</organism>
<dbReference type="SUPFAM" id="SSF103473">
    <property type="entry name" value="MFS general substrate transporter"/>
    <property type="match status" value="1"/>
</dbReference>
<accession>A0A3B1BD75</accession>
<dbReference type="Pfam" id="PF01564">
    <property type="entry name" value="Spermine_synth"/>
    <property type="match status" value="1"/>
</dbReference>
<keyword evidence="3" id="KW-0472">Membrane</keyword>